<evidence type="ECO:0000313" key="1">
    <source>
        <dbReference type="EMBL" id="KAK2095087.1"/>
    </source>
</evidence>
<dbReference type="EMBL" id="JASSZA010000013">
    <property type="protein sequence ID" value="KAK2095087.1"/>
    <property type="molecule type" value="Genomic_DNA"/>
</dbReference>
<accession>A0ABQ9UDD7</accession>
<comment type="caution">
    <text evidence="1">The sequence shown here is derived from an EMBL/GenBank/DDBJ whole genome shotgun (WGS) entry which is preliminary data.</text>
</comment>
<keyword evidence="2" id="KW-1185">Reference proteome</keyword>
<evidence type="ECO:0000313" key="2">
    <source>
        <dbReference type="Proteomes" id="UP001266305"/>
    </source>
</evidence>
<reference evidence="1 2" key="1">
    <citation type="submission" date="2023-05" db="EMBL/GenBank/DDBJ databases">
        <title>B98-5 Cell Line De Novo Hybrid Assembly: An Optical Mapping Approach.</title>
        <authorList>
            <person name="Kananen K."/>
            <person name="Auerbach J.A."/>
            <person name="Kautto E."/>
            <person name="Blachly J.S."/>
        </authorList>
    </citation>
    <scope>NUCLEOTIDE SEQUENCE [LARGE SCALE GENOMIC DNA]</scope>
    <source>
        <strain evidence="1">B95-8</strain>
        <tissue evidence="1">Cell line</tissue>
    </source>
</reference>
<protein>
    <submittedName>
        <fullName evidence="1">Uncharacterized protein</fullName>
    </submittedName>
</protein>
<gene>
    <name evidence="1" type="ORF">P7K49_026503</name>
</gene>
<name>A0ABQ9UDD7_SAGOE</name>
<sequence>MEKNPRNKGNFWSLRNHIVCACTQISSWRSYWEMRGNALEKKSNYEVLEEREMGHSVQATKLPVIKIKKGNAGSFGQELMDLLRCLKLSRQHHVLPPIN</sequence>
<proteinExistence type="predicted"/>
<dbReference type="Proteomes" id="UP001266305">
    <property type="component" value="Unassembled WGS sequence"/>
</dbReference>
<organism evidence="1 2">
    <name type="scientific">Saguinus oedipus</name>
    <name type="common">Cotton-top tamarin</name>
    <name type="synonym">Oedipomidas oedipus</name>
    <dbReference type="NCBI Taxonomy" id="9490"/>
    <lineage>
        <taxon>Eukaryota</taxon>
        <taxon>Metazoa</taxon>
        <taxon>Chordata</taxon>
        <taxon>Craniata</taxon>
        <taxon>Vertebrata</taxon>
        <taxon>Euteleostomi</taxon>
        <taxon>Mammalia</taxon>
        <taxon>Eutheria</taxon>
        <taxon>Euarchontoglires</taxon>
        <taxon>Primates</taxon>
        <taxon>Haplorrhini</taxon>
        <taxon>Platyrrhini</taxon>
        <taxon>Cebidae</taxon>
        <taxon>Callitrichinae</taxon>
        <taxon>Saguinus</taxon>
    </lineage>
</organism>